<organism evidence="15">
    <name type="scientific">freshwater metagenome</name>
    <dbReference type="NCBI Taxonomy" id="449393"/>
    <lineage>
        <taxon>unclassified sequences</taxon>
        <taxon>metagenomes</taxon>
        <taxon>ecological metagenomes</taxon>
    </lineage>
</organism>
<evidence type="ECO:0000256" key="7">
    <source>
        <dbReference type="ARBA" id="ARBA00023136"/>
    </source>
</evidence>
<evidence type="ECO:0000313" key="10">
    <source>
        <dbReference type="EMBL" id="CAB4718790.1"/>
    </source>
</evidence>
<dbReference type="PANTHER" id="PTHR30266:SF2">
    <property type="entry name" value="LARGE-CONDUCTANCE MECHANOSENSITIVE CHANNEL"/>
    <property type="match status" value="1"/>
</dbReference>
<evidence type="ECO:0000313" key="15">
    <source>
        <dbReference type="EMBL" id="CAB5028500.1"/>
    </source>
</evidence>
<dbReference type="EMBL" id="CAEZYH010000029">
    <property type="protein sequence ID" value="CAB4718790.1"/>
    <property type="molecule type" value="Genomic_DNA"/>
</dbReference>
<evidence type="ECO:0000256" key="3">
    <source>
        <dbReference type="ARBA" id="ARBA00022475"/>
    </source>
</evidence>
<dbReference type="InterPro" id="IPR001185">
    <property type="entry name" value="MS_channel"/>
</dbReference>
<gene>
    <name evidence="10" type="ORF">UFOPK2658_00871</name>
    <name evidence="11" type="ORF">UFOPK2880_01141</name>
    <name evidence="12" type="ORF">UFOPK3004_00690</name>
    <name evidence="13" type="ORF">UFOPK3304_00958</name>
    <name evidence="14" type="ORF">UFOPK3494_00997</name>
    <name evidence="15" type="ORF">UFOPK4134_00752</name>
</gene>
<dbReference type="InterPro" id="IPR036019">
    <property type="entry name" value="MscL_channel"/>
</dbReference>
<evidence type="ECO:0000313" key="12">
    <source>
        <dbReference type="EMBL" id="CAB4801282.1"/>
    </source>
</evidence>
<evidence type="ECO:0000256" key="8">
    <source>
        <dbReference type="ARBA" id="ARBA00023303"/>
    </source>
</evidence>
<evidence type="ECO:0000256" key="6">
    <source>
        <dbReference type="ARBA" id="ARBA00023065"/>
    </source>
</evidence>
<dbReference type="InterPro" id="IPR037673">
    <property type="entry name" value="MSC/AndL"/>
</dbReference>
<evidence type="ECO:0000256" key="1">
    <source>
        <dbReference type="ARBA" id="ARBA00004141"/>
    </source>
</evidence>
<evidence type="ECO:0000256" key="9">
    <source>
        <dbReference type="SAM" id="Phobius"/>
    </source>
</evidence>
<evidence type="ECO:0000256" key="5">
    <source>
        <dbReference type="ARBA" id="ARBA00022989"/>
    </source>
</evidence>
<protein>
    <submittedName>
        <fullName evidence="15">Unannotated protein</fullName>
    </submittedName>
</protein>
<dbReference type="AlphaFoldDB" id="A0A6J7RJ54"/>
<keyword evidence="5 9" id="KW-1133">Transmembrane helix</keyword>
<evidence type="ECO:0000313" key="13">
    <source>
        <dbReference type="EMBL" id="CAB4870317.1"/>
    </source>
</evidence>
<evidence type="ECO:0000256" key="2">
    <source>
        <dbReference type="ARBA" id="ARBA00022448"/>
    </source>
</evidence>
<accession>A0A6J7RJ54</accession>
<dbReference type="GO" id="GO:0016020">
    <property type="term" value="C:membrane"/>
    <property type="evidence" value="ECO:0007669"/>
    <property type="project" value="UniProtKB-SubCell"/>
</dbReference>
<evidence type="ECO:0000256" key="4">
    <source>
        <dbReference type="ARBA" id="ARBA00022692"/>
    </source>
</evidence>
<dbReference type="NCBIfam" id="TIGR00220">
    <property type="entry name" value="mscL"/>
    <property type="match status" value="1"/>
</dbReference>
<dbReference type="GO" id="GO:0008381">
    <property type="term" value="F:mechanosensitive monoatomic ion channel activity"/>
    <property type="evidence" value="ECO:0007669"/>
    <property type="project" value="InterPro"/>
</dbReference>
<dbReference type="EMBL" id="CAFBLJ010000043">
    <property type="protein sequence ID" value="CAB4870317.1"/>
    <property type="molecule type" value="Genomic_DNA"/>
</dbReference>
<feature type="transmembrane region" description="Helical" evidence="9">
    <location>
        <begin position="75"/>
        <end position="96"/>
    </location>
</feature>
<dbReference type="SUPFAM" id="SSF81330">
    <property type="entry name" value="Gated mechanosensitive channel"/>
    <property type="match status" value="1"/>
</dbReference>
<dbReference type="EMBL" id="CAFBPS010000044">
    <property type="protein sequence ID" value="CAB5028500.1"/>
    <property type="molecule type" value="Genomic_DNA"/>
</dbReference>
<evidence type="ECO:0000313" key="14">
    <source>
        <dbReference type="EMBL" id="CAB4902122.1"/>
    </source>
</evidence>
<keyword evidence="3" id="KW-1003">Cell membrane</keyword>
<dbReference type="Gene3D" id="1.10.1200.120">
    <property type="entry name" value="Large-conductance mechanosensitive channel, MscL, domain 1"/>
    <property type="match status" value="1"/>
</dbReference>
<dbReference type="PANTHER" id="PTHR30266">
    <property type="entry name" value="MECHANOSENSITIVE CHANNEL MSCL"/>
    <property type="match status" value="1"/>
</dbReference>
<evidence type="ECO:0000313" key="11">
    <source>
        <dbReference type="EMBL" id="CAB4776476.1"/>
    </source>
</evidence>
<keyword evidence="2" id="KW-0813">Transport</keyword>
<sequence length="135" mass="14662">MKSPRLTKLFKEFRDFINKGNLLAIAVGFVIGGAFSGLVKAMVEEVVMPIVAIPFGTPNFDDALILHVNDAEIRFGAFLTVAVTFISISFVLFLMLKAYNKATGTEAVAPPTADVVLLTSIRDELKTIREQGTAQ</sequence>
<dbReference type="EMBL" id="CAFAAL010000045">
    <property type="protein sequence ID" value="CAB4801282.1"/>
    <property type="molecule type" value="Genomic_DNA"/>
</dbReference>
<keyword evidence="7 9" id="KW-0472">Membrane</keyword>
<dbReference type="PRINTS" id="PR01264">
    <property type="entry name" value="MECHCHANNEL"/>
</dbReference>
<proteinExistence type="inferred from homology"/>
<dbReference type="EMBL" id="CAEZZP010000071">
    <property type="protein sequence ID" value="CAB4776476.1"/>
    <property type="molecule type" value="Genomic_DNA"/>
</dbReference>
<feature type="transmembrane region" description="Helical" evidence="9">
    <location>
        <begin position="21"/>
        <end position="39"/>
    </location>
</feature>
<reference evidence="15" key="1">
    <citation type="submission" date="2020-05" db="EMBL/GenBank/DDBJ databases">
        <authorList>
            <person name="Chiriac C."/>
            <person name="Salcher M."/>
            <person name="Ghai R."/>
            <person name="Kavagutti S V."/>
        </authorList>
    </citation>
    <scope>NUCLEOTIDE SEQUENCE</scope>
</reference>
<comment type="subcellular location">
    <subcellularLocation>
        <location evidence="1">Membrane</location>
        <topology evidence="1">Multi-pass membrane protein</topology>
    </subcellularLocation>
</comment>
<keyword evidence="8" id="KW-0407">Ion channel</keyword>
<keyword evidence="6" id="KW-0406">Ion transport</keyword>
<keyword evidence="4 9" id="KW-0812">Transmembrane</keyword>
<dbReference type="Pfam" id="PF01741">
    <property type="entry name" value="MscL"/>
    <property type="match status" value="1"/>
</dbReference>
<name>A0A6J7RJ54_9ZZZZ</name>
<dbReference type="EMBL" id="CAFBMF010000058">
    <property type="protein sequence ID" value="CAB4902122.1"/>
    <property type="molecule type" value="Genomic_DNA"/>
</dbReference>
<dbReference type="HAMAP" id="MF_00115">
    <property type="entry name" value="MscL"/>
    <property type="match status" value="1"/>
</dbReference>